<evidence type="ECO:0000313" key="8">
    <source>
        <dbReference type="Proteomes" id="UP000258309"/>
    </source>
</evidence>
<dbReference type="OMA" id="LMAAIRM"/>
<feature type="region of interest" description="Disordered" evidence="6">
    <location>
        <begin position="249"/>
        <end position="268"/>
    </location>
</feature>
<evidence type="ECO:0000256" key="4">
    <source>
        <dbReference type="ARBA" id="ARBA00023163"/>
    </source>
</evidence>
<evidence type="ECO:0008006" key="9">
    <source>
        <dbReference type="Google" id="ProtNLM"/>
    </source>
</evidence>
<accession>A0A3E2HN05</accession>
<dbReference type="OrthoDB" id="5226580at2759"/>
<evidence type="ECO:0000313" key="7">
    <source>
        <dbReference type="EMBL" id="RFU34760.1"/>
    </source>
</evidence>
<organism evidence="7 8">
    <name type="scientific">Scytalidium lignicola</name>
    <name type="common">Hyphomycete</name>
    <dbReference type="NCBI Taxonomy" id="5539"/>
    <lineage>
        <taxon>Eukaryota</taxon>
        <taxon>Fungi</taxon>
        <taxon>Dikarya</taxon>
        <taxon>Ascomycota</taxon>
        <taxon>Pezizomycotina</taxon>
        <taxon>Leotiomycetes</taxon>
        <taxon>Leotiomycetes incertae sedis</taxon>
        <taxon>Scytalidium</taxon>
    </lineage>
</organism>
<name>A0A3E2HN05_SCYLI</name>
<evidence type="ECO:0000256" key="1">
    <source>
        <dbReference type="ARBA" id="ARBA00004123"/>
    </source>
</evidence>
<comment type="caution">
    <text evidence="7">The sequence shown here is derived from an EMBL/GenBank/DDBJ whole genome shotgun (WGS) entry which is preliminary data.</text>
</comment>
<comment type="subcellular location">
    <subcellularLocation>
        <location evidence="1">Nucleus</location>
    </subcellularLocation>
</comment>
<keyword evidence="8" id="KW-1185">Reference proteome</keyword>
<keyword evidence="2" id="KW-0805">Transcription regulation</keyword>
<proteinExistence type="predicted"/>
<dbReference type="GO" id="GO:0005634">
    <property type="term" value="C:nucleus"/>
    <property type="evidence" value="ECO:0007669"/>
    <property type="project" value="UniProtKB-SubCell"/>
</dbReference>
<keyword evidence="3" id="KW-0238">DNA-binding</keyword>
<gene>
    <name evidence="7" type="ORF">B7463_g1534</name>
</gene>
<feature type="region of interest" description="Disordered" evidence="6">
    <location>
        <begin position="61"/>
        <end position="87"/>
    </location>
</feature>
<dbReference type="CDD" id="cd12148">
    <property type="entry name" value="fungal_TF_MHR"/>
    <property type="match status" value="1"/>
</dbReference>
<protein>
    <recommendedName>
        <fullName evidence="9">Transcription factor domain-containing protein</fullName>
    </recommendedName>
</protein>
<dbReference type="PANTHER" id="PTHR31845">
    <property type="entry name" value="FINGER DOMAIN PROTEIN, PUTATIVE-RELATED"/>
    <property type="match status" value="1"/>
</dbReference>
<evidence type="ECO:0000256" key="6">
    <source>
        <dbReference type="SAM" id="MobiDB-lite"/>
    </source>
</evidence>
<dbReference type="EMBL" id="NCSJ02000016">
    <property type="protein sequence ID" value="RFU34760.1"/>
    <property type="molecule type" value="Genomic_DNA"/>
</dbReference>
<keyword evidence="5" id="KW-0539">Nucleus</keyword>
<evidence type="ECO:0000256" key="3">
    <source>
        <dbReference type="ARBA" id="ARBA00023125"/>
    </source>
</evidence>
<keyword evidence="4" id="KW-0804">Transcription</keyword>
<feature type="non-terminal residue" evidence="7">
    <location>
        <position position="661"/>
    </location>
</feature>
<sequence>MENAKTSASTARWGSACAPCSVAKAKCIRSNNEAPGAKCDSKTAQLEERLNTLIDVLGVSRGIPSTSGSPDSSKEKSASHLPSSTGKSTVQCFSAENILIPNILPPTYNSFAPTTCICRAPLTEEDLRPAESDEKLLSTYMNQFCPWFPFVIISPGTTPAHLREARPFLMDVIRMVASIRDLRSMHGQMYLITQHISENVLMRSERSLDLVQGILVLLGYYHYHCLLHAQFHNLVQLAASIISSMDLNRSPRSPNRTQLLKSNSGKFPSRTNDERRALIGVWYMSSSAALTFNKIESIRYTRYIDQCLKELAETAEYETDSLLVQVVRVQYLTERIFYINSGNHNLNELPGIPKTPIDTYLDAFQRELERIQTSAPPHLRTNYLLTSHLCTAQLRLYDSMMINLNILDNLSLSFSSLSLSDQSTLDLISRSNDALKTWFLNWLSIPVCDYFYIPQPVYGQLIYGAVILSRWAKFSPMKNQDYNPSVVESTGPLEQQVHPTQTPNSELQIPIEWTPITPITLKKDVPAQSGPQIDIRSILDALADRFEHVVKEIRTIEGGVWNNGIWDLAAKKIKLANSRLEKWSDVISVVGGEGILLSRKYGVLDDDEGGNDANKIGERLEKPEVPSVDNQQWEYGLFDGMEIDQGLFLDGSGDWNTYFAL</sequence>
<evidence type="ECO:0000256" key="2">
    <source>
        <dbReference type="ARBA" id="ARBA00023015"/>
    </source>
</evidence>
<dbReference type="InterPro" id="IPR051089">
    <property type="entry name" value="prtT"/>
</dbReference>
<evidence type="ECO:0000256" key="5">
    <source>
        <dbReference type="ARBA" id="ARBA00023242"/>
    </source>
</evidence>
<reference evidence="7 8" key="1">
    <citation type="submission" date="2018-05" db="EMBL/GenBank/DDBJ databases">
        <title>Draft genome sequence of Scytalidium lignicola DSM 105466, a ubiquitous saprotrophic fungus.</title>
        <authorList>
            <person name="Buettner E."/>
            <person name="Gebauer A.M."/>
            <person name="Hofrichter M."/>
            <person name="Liers C."/>
            <person name="Kellner H."/>
        </authorList>
    </citation>
    <scope>NUCLEOTIDE SEQUENCE [LARGE SCALE GENOMIC DNA]</scope>
    <source>
        <strain evidence="7 8">DSM 105466</strain>
    </source>
</reference>
<dbReference type="PANTHER" id="PTHR31845:SF10">
    <property type="entry name" value="ZN(II)2CYS6 TRANSCRIPTION FACTOR (EUROFUNG)"/>
    <property type="match status" value="1"/>
</dbReference>
<dbReference type="STRING" id="5539.A0A3E2HN05"/>
<dbReference type="GO" id="GO:0000976">
    <property type="term" value="F:transcription cis-regulatory region binding"/>
    <property type="evidence" value="ECO:0007669"/>
    <property type="project" value="TreeGrafter"/>
</dbReference>
<dbReference type="Proteomes" id="UP000258309">
    <property type="component" value="Unassembled WGS sequence"/>
</dbReference>
<dbReference type="AlphaFoldDB" id="A0A3E2HN05"/>
<feature type="non-terminal residue" evidence="7">
    <location>
        <position position="1"/>
    </location>
</feature>
<dbReference type="GO" id="GO:0000981">
    <property type="term" value="F:DNA-binding transcription factor activity, RNA polymerase II-specific"/>
    <property type="evidence" value="ECO:0007669"/>
    <property type="project" value="TreeGrafter"/>
</dbReference>